<dbReference type="Proteomes" id="UP000283210">
    <property type="component" value="Chromosome 10"/>
</dbReference>
<evidence type="ECO:0000313" key="1">
    <source>
        <dbReference type="EMBL" id="RVE67455.1"/>
    </source>
</evidence>
<sequence length="112" mass="12764">MAAACRSEYLSDRKVKRSVCGDCRQKLVLLAVPVGSFAVSAEAGWRVTNEQQACKQQGTERHVRDCLSREQQRARLEHRSAENIQRGRECEWCEDTEVKQNGNDVASLRHFT</sequence>
<protein>
    <submittedName>
        <fullName evidence="1">Uncharacterized protein</fullName>
    </submittedName>
</protein>
<dbReference type="AlphaFoldDB" id="A0A3S2Q1R7"/>
<organism evidence="1 2">
    <name type="scientific">Oryzias javanicus</name>
    <name type="common">Javanese ricefish</name>
    <name type="synonym">Aplocheilus javanicus</name>
    <dbReference type="NCBI Taxonomy" id="123683"/>
    <lineage>
        <taxon>Eukaryota</taxon>
        <taxon>Metazoa</taxon>
        <taxon>Chordata</taxon>
        <taxon>Craniata</taxon>
        <taxon>Vertebrata</taxon>
        <taxon>Euteleostomi</taxon>
        <taxon>Actinopterygii</taxon>
        <taxon>Neopterygii</taxon>
        <taxon>Teleostei</taxon>
        <taxon>Neoteleostei</taxon>
        <taxon>Acanthomorphata</taxon>
        <taxon>Ovalentaria</taxon>
        <taxon>Atherinomorphae</taxon>
        <taxon>Beloniformes</taxon>
        <taxon>Adrianichthyidae</taxon>
        <taxon>Oryziinae</taxon>
        <taxon>Oryzias</taxon>
    </lineage>
</organism>
<reference evidence="1 2" key="2">
    <citation type="submission" date="2019-01" db="EMBL/GenBank/DDBJ databases">
        <title>A chromosome length genome reference of the Java medaka (oryzias javanicus).</title>
        <authorList>
            <person name="Herpin A."/>
            <person name="Takehana Y."/>
            <person name="Naruse K."/>
            <person name="Ansai S."/>
            <person name="Kawaguchi M."/>
        </authorList>
    </citation>
    <scope>NUCLEOTIDE SEQUENCE [LARGE SCALE GENOMIC DNA]</scope>
    <source>
        <strain evidence="1">RS831</strain>
        <tissue evidence="1">Whole body</tissue>
    </source>
</reference>
<evidence type="ECO:0000313" key="2">
    <source>
        <dbReference type="Proteomes" id="UP000283210"/>
    </source>
</evidence>
<name>A0A3S2Q1R7_ORYJA</name>
<keyword evidence="2" id="KW-1185">Reference proteome</keyword>
<proteinExistence type="predicted"/>
<accession>A0A3S2Q1R7</accession>
<gene>
    <name evidence="1" type="ORF">OJAV_G00102980</name>
</gene>
<dbReference type="EMBL" id="CM012446">
    <property type="protein sequence ID" value="RVE67455.1"/>
    <property type="molecule type" value="Genomic_DNA"/>
</dbReference>
<reference evidence="1 2" key="1">
    <citation type="submission" date="2018-11" db="EMBL/GenBank/DDBJ databases">
        <authorList>
            <person name="Lopez-Roques C."/>
            <person name="Donnadieu C."/>
            <person name="Bouchez O."/>
            <person name="Klopp C."/>
            <person name="Cabau C."/>
            <person name="Zahm M."/>
        </authorList>
    </citation>
    <scope>NUCLEOTIDE SEQUENCE [LARGE SCALE GENOMIC DNA]</scope>
    <source>
        <strain evidence="1">RS831</strain>
        <tissue evidence="1">Whole body</tissue>
    </source>
</reference>